<accession>A0A645EJ71</accession>
<organism evidence="1">
    <name type="scientific">bioreactor metagenome</name>
    <dbReference type="NCBI Taxonomy" id="1076179"/>
    <lineage>
        <taxon>unclassified sequences</taxon>
        <taxon>metagenomes</taxon>
        <taxon>ecological metagenomes</taxon>
    </lineage>
</organism>
<dbReference type="AlphaFoldDB" id="A0A645EJ71"/>
<protein>
    <submittedName>
        <fullName evidence="1">Uncharacterized protein</fullName>
    </submittedName>
</protein>
<name>A0A645EJ71_9ZZZZ</name>
<reference evidence="1" key="1">
    <citation type="submission" date="2019-08" db="EMBL/GenBank/DDBJ databases">
        <authorList>
            <person name="Kucharzyk K."/>
            <person name="Murdoch R.W."/>
            <person name="Higgins S."/>
            <person name="Loffler F."/>
        </authorList>
    </citation>
    <scope>NUCLEOTIDE SEQUENCE</scope>
</reference>
<evidence type="ECO:0000313" key="1">
    <source>
        <dbReference type="EMBL" id="MPN00623.1"/>
    </source>
</evidence>
<gene>
    <name evidence="1" type="ORF">SDC9_147819</name>
</gene>
<proteinExistence type="predicted"/>
<dbReference type="EMBL" id="VSSQ01046656">
    <property type="protein sequence ID" value="MPN00623.1"/>
    <property type="molecule type" value="Genomic_DNA"/>
</dbReference>
<sequence>MNRKKLGIAFGIGVLLCGLGCGIAFAQYSGFDYAGERVIGENNIVSETVEESIDSDSKLIIYPVGRYGFIKAIADDTVPADKIKFDVEYNSEEINLRVDKEEREKSECIEEPETDFYFGDYANSNEVKEMFMLKDEVLKDLKDKKIGSYTVIDFQNITVRINPVNYDRVKIR</sequence>
<comment type="caution">
    <text evidence="1">The sequence shown here is derived from an EMBL/GenBank/DDBJ whole genome shotgun (WGS) entry which is preliminary data.</text>
</comment>